<gene>
    <name evidence="1" type="ORF">RRG08_011380</name>
</gene>
<name>A0AAE0ZLK0_9GAST</name>
<accession>A0AAE0ZLK0</accession>
<reference evidence="1" key="1">
    <citation type="journal article" date="2023" name="G3 (Bethesda)">
        <title>A reference genome for the long-term kleptoplast-retaining sea slug Elysia crispata morphotype clarki.</title>
        <authorList>
            <person name="Eastman K.E."/>
            <person name="Pendleton A.L."/>
            <person name="Shaikh M.A."/>
            <person name="Suttiyut T."/>
            <person name="Ogas R."/>
            <person name="Tomko P."/>
            <person name="Gavelis G."/>
            <person name="Widhalm J.R."/>
            <person name="Wisecaver J.H."/>
        </authorList>
    </citation>
    <scope>NUCLEOTIDE SEQUENCE</scope>
    <source>
        <strain evidence="1">ECLA1</strain>
    </source>
</reference>
<protein>
    <submittedName>
        <fullName evidence="1">Uncharacterized protein</fullName>
    </submittedName>
</protein>
<keyword evidence="2" id="KW-1185">Reference proteome</keyword>
<organism evidence="1 2">
    <name type="scientific">Elysia crispata</name>
    <name type="common">lettuce slug</name>
    <dbReference type="NCBI Taxonomy" id="231223"/>
    <lineage>
        <taxon>Eukaryota</taxon>
        <taxon>Metazoa</taxon>
        <taxon>Spiralia</taxon>
        <taxon>Lophotrochozoa</taxon>
        <taxon>Mollusca</taxon>
        <taxon>Gastropoda</taxon>
        <taxon>Heterobranchia</taxon>
        <taxon>Euthyneura</taxon>
        <taxon>Panpulmonata</taxon>
        <taxon>Sacoglossa</taxon>
        <taxon>Placobranchoidea</taxon>
        <taxon>Plakobranchidae</taxon>
        <taxon>Elysia</taxon>
    </lineage>
</organism>
<evidence type="ECO:0000313" key="2">
    <source>
        <dbReference type="Proteomes" id="UP001283361"/>
    </source>
</evidence>
<dbReference type="AlphaFoldDB" id="A0AAE0ZLK0"/>
<evidence type="ECO:0000313" key="1">
    <source>
        <dbReference type="EMBL" id="KAK3771445.1"/>
    </source>
</evidence>
<comment type="caution">
    <text evidence="1">The sequence shown here is derived from an EMBL/GenBank/DDBJ whole genome shotgun (WGS) entry which is preliminary data.</text>
</comment>
<proteinExistence type="predicted"/>
<dbReference type="EMBL" id="JAWDGP010003738">
    <property type="protein sequence ID" value="KAK3771445.1"/>
    <property type="molecule type" value="Genomic_DNA"/>
</dbReference>
<dbReference type="Proteomes" id="UP001283361">
    <property type="component" value="Unassembled WGS sequence"/>
</dbReference>
<sequence length="117" mass="13544">MNDEDTKQIPIVIERGQEMVTGRRAANCFIDTYEEVSSIQVPDERRREIYKEIKEHQVQPNPDYMNIPFNARFRSPQPPPQGKCSSRTKIGKSDCYVQDTCVGTIYEDLARCCRAKN</sequence>